<comment type="catalytic activity">
    <reaction evidence="1 7">
        <text>Endonucleolytic cleavage at apurinic or apyrimidinic sites to products with a 5'-phosphate.</text>
        <dbReference type="EC" id="3.1.21.7"/>
    </reaction>
</comment>
<evidence type="ECO:0000313" key="8">
    <source>
        <dbReference type="EMBL" id="AFK50649.1"/>
    </source>
</evidence>
<comment type="subcellular location">
    <subcellularLocation>
        <location evidence="2 7">Cytoplasm</location>
    </subcellularLocation>
</comment>
<evidence type="ECO:0000256" key="5">
    <source>
        <dbReference type="ARBA" id="ARBA00022759"/>
    </source>
</evidence>
<dbReference type="HOGENOM" id="CLU_047631_1_1_2"/>
<comment type="function">
    <text evidence="7">DNA repair enzyme involved in the repair of deaminated bases. Selectively cleaves double-stranded DNA at the second phosphodiester bond 3' to a deoxyinosine leaving behind the intact lesion on the nicked DNA.</text>
</comment>
<name>I3TD11_THEC1</name>
<dbReference type="GO" id="GO:0006281">
    <property type="term" value="P:DNA repair"/>
    <property type="evidence" value="ECO:0007669"/>
    <property type="project" value="UniProtKB-UniRule"/>
</dbReference>
<dbReference type="InParanoid" id="I3TD11"/>
<dbReference type="GeneID" id="13012505"/>
<dbReference type="CDD" id="cd06559">
    <property type="entry name" value="Endonuclease_V"/>
    <property type="match status" value="1"/>
</dbReference>
<evidence type="ECO:0000256" key="4">
    <source>
        <dbReference type="ARBA" id="ARBA00022722"/>
    </source>
</evidence>
<keyword evidence="7" id="KW-0460">Magnesium</keyword>
<dbReference type="Pfam" id="PF04493">
    <property type="entry name" value="Endonuclease_5"/>
    <property type="match status" value="1"/>
</dbReference>
<dbReference type="AlphaFoldDB" id="I3TD11"/>
<evidence type="ECO:0000256" key="2">
    <source>
        <dbReference type="ARBA" id="ARBA00004496"/>
    </source>
</evidence>
<dbReference type="GO" id="GO:0005737">
    <property type="term" value="C:cytoplasm"/>
    <property type="evidence" value="ECO:0007669"/>
    <property type="project" value="UniProtKB-SubCell"/>
</dbReference>
<dbReference type="Proteomes" id="UP000005270">
    <property type="component" value="Chromosome"/>
</dbReference>
<dbReference type="EMBL" id="CP003531">
    <property type="protein sequence ID" value="AFK50649.1"/>
    <property type="molecule type" value="Genomic_DNA"/>
</dbReference>
<dbReference type="PANTHER" id="PTHR28511:SF1">
    <property type="entry name" value="ENDONUCLEASE V"/>
    <property type="match status" value="1"/>
</dbReference>
<dbReference type="OrthoDB" id="7885at2157"/>
<dbReference type="GO" id="GO:0043737">
    <property type="term" value="F:deoxyribonuclease V activity"/>
    <property type="evidence" value="ECO:0007669"/>
    <property type="project" value="UniProtKB-UniRule"/>
</dbReference>
<dbReference type="KEGG" id="thg:TCELL_0224"/>
<keyword evidence="7" id="KW-0234">DNA repair</keyword>
<evidence type="ECO:0000256" key="7">
    <source>
        <dbReference type="HAMAP-Rule" id="MF_00801"/>
    </source>
</evidence>
<feature type="binding site" evidence="7">
    <location>
        <position position="42"/>
    </location>
    <ligand>
        <name>Mg(2+)</name>
        <dbReference type="ChEBI" id="CHEBI:18420"/>
    </ligand>
</feature>
<dbReference type="EC" id="3.1.21.7" evidence="7"/>
<keyword evidence="6 7" id="KW-0378">Hydrolase</keyword>
<keyword evidence="7" id="KW-0479">Metal-binding</keyword>
<sequence>MVELFDYSRATRLQRELFKQVIASVERPLFREDEARLVAGLDASYTRGLSVGVAVLMDLHEMRVVDKKYAVVRAGIPYVPGLLAFREAPGVIRALLELEKKPDVLMVDGHGLTHPRGFGIASHVGLVTGIPSVGVAKSRLYGEEKVEGGVRYVYAHGVKAGVVVEHGGAELYVSIGYSVTLEQAVRLVKKTLLGHKLPEPLYQADLYSREVKRLLDRKTP</sequence>
<dbReference type="PANTHER" id="PTHR28511">
    <property type="entry name" value="ENDONUCLEASE V"/>
    <property type="match status" value="1"/>
</dbReference>
<dbReference type="GO" id="GO:0003727">
    <property type="term" value="F:single-stranded RNA binding"/>
    <property type="evidence" value="ECO:0007669"/>
    <property type="project" value="TreeGrafter"/>
</dbReference>
<gene>
    <name evidence="7" type="primary">nfi</name>
    <name evidence="8" type="ordered locus">TCELL_0224</name>
</gene>
<keyword evidence="9" id="KW-1185">Reference proteome</keyword>
<comment type="similarity">
    <text evidence="7">Belongs to the endonuclease V family.</text>
</comment>
<dbReference type="GO" id="GO:0016891">
    <property type="term" value="F:RNA endonuclease activity producing 5'-phosphomonoesters, hydrolytic mechanism"/>
    <property type="evidence" value="ECO:0007669"/>
    <property type="project" value="TreeGrafter"/>
</dbReference>
<dbReference type="eggNOG" id="arCOG00929">
    <property type="taxonomic scope" value="Archaea"/>
</dbReference>
<reference evidence="8 9" key="1">
    <citation type="journal article" date="2012" name="J. Bacteriol.">
        <title>Complete genome sequence of the hyperthermophilic cellulolytic Crenarchaeon 'Thermogladius cellulolyticus' 1633.</title>
        <authorList>
            <person name="Mardanov A.V."/>
            <person name="Kochetkova T.V."/>
            <person name="Beletsky A.V."/>
            <person name="Bonch-Osmolovskaya E.A."/>
            <person name="Ravin N.V."/>
            <person name="Skryabin K.G."/>
        </authorList>
    </citation>
    <scope>NUCLEOTIDE SEQUENCE [LARGE SCALE GENOMIC DNA]</scope>
    <source>
        <strain evidence="9">DSM 22663 / VKM B-2946 / 1633</strain>
    </source>
</reference>
<keyword evidence="7" id="KW-0227">DNA damage</keyword>
<keyword evidence="5 7" id="KW-0255">Endonuclease</keyword>
<dbReference type="Gene3D" id="3.30.2170.10">
    <property type="entry name" value="archaeoglobus fulgidus dsm 4304 superfamily"/>
    <property type="match status" value="1"/>
</dbReference>
<dbReference type="FunCoup" id="I3TD11">
    <property type="interactions" value="4"/>
</dbReference>
<dbReference type="HAMAP" id="MF_00801">
    <property type="entry name" value="Endonuclease_5"/>
    <property type="match status" value="1"/>
</dbReference>
<evidence type="ECO:0000256" key="3">
    <source>
        <dbReference type="ARBA" id="ARBA00022490"/>
    </source>
</evidence>
<organism evidence="8 9">
    <name type="scientific">Thermogladius calderae (strain DSM 22663 / VKM B-2946 / 1633)</name>
    <dbReference type="NCBI Taxonomy" id="1184251"/>
    <lineage>
        <taxon>Archaea</taxon>
        <taxon>Thermoproteota</taxon>
        <taxon>Thermoprotei</taxon>
        <taxon>Desulfurococcales</taxon>
        <taxon>Desulfurococcaceae</taxon>
        <taxon>Thermogladius</taxon>
    </lineage>
</organism>
<evidence type="ECO:0000256" key="1">
    <source>
        <dbReference type="ARBA" id="ARBA00001835"/>
    </source>
</evidence>
<dbReference type="STRING" id="1184251.TCELL_0224"/>
<dbReference type="GO" id="GO:0000287">
    <property type="term" value="F:magnesium ion binding"/>
    <property type="evidence" value="ECO:0007669"/>
    <property type="project" value="UniProtKB-UniRule"/>
</dbReference>
<keyword evidence="3 7" id="KW-0963">Cytoplasm</keyword>
<protein>
    <recommendedName>
        <fullName evidence="7">Endonuclease V</fullName>
        <ecNumber evidence="7">3.1.21.7</ecNumber>
    </recommendedName>
    <alternativeName>
        <fullName evidence="7">Deoxyinosine 3'endonuclease</fullName>
    </alternativeName>
    <alternativeName>
        <fullName evidence="7">Deoxyribonuclease V</fullName>
        <shortName evidence="7">DNase V</shortName>
    </alternativeName>
</protein>
<comment type="cofactor">
    <cofactor evidence="7">
        <name>Mg(2+)</name>
        <dbReference type="ChEBI" id="CHEBI:18420"/>
    </cofactor>
</comment>
<evidence type="ECO:0000256" key="6">
    <source>
        <dbReference type="ARBA" id="ARBA00022801"/>
    </source>
</evidence>
<accession>I3TD11</accession>
<feature type="binding site" evidence="7">
    <location>
        <position position="108"/>
    </location>
    <ligand>
        <name>Mg(2+)</name>
        <dbReference type="ChEBI" id="CHEBI:18420"/>
    </ligand>
</feature>
<feature type="site" description="Interaction with target DNA" evidence="7">
    <location>
        <position position="78"/>
    </location>
</feature>
<dbReference type="InterPro" id="IPR007581">
    <property type="entry name" value="Endonuclease-V"/>
</dbReference>
<evidence type="ECO:0000313" key="9">
    <source>
        <dbReference type="Proteomes" id="UP000005270"/>
    </source>
</evidence>
<keyword evidence="4 7" id="KW-0540">Nuclease</keyword>
<proteinExistence type="inferred from homology"/>
<dbReference type="RefSeq" id="WP_014736900.1">
    <property type="nucleotide sequence ID" value="NC_017954.1"/>
</dbReference>